<dbReference type="RefSeq" id="XP_005788815.1">
    <property type="nucleotide sequence ID" value="XM_005788758.1"/>
</dbReference>
<reference evidence="3" key="2">
    <citation type="submission" date="2024-10" db="UniProtKB">
        <authorList>
            <consortium name="EnsemblProtists"/>
        </authorList>
    </citation>
    <scope>IDENTIFICATION</scope>
</reference>
<dbReference type="Gene3D" id="3.40.525.10">
    <property type="entry name" value="CRAL-TRIO lipid binding domain"/>
    <property type="match status" value="1"/>
</dbReference>
<dbReference type="InterPro" id="IPR001251">
    <property type="entry name" value="CRAL-TRIO_dom"/>
</dbReference>
<dbReference type="KEGG" id="ehx:EMIHUDRAFT_120795"/>
<dbReference type="CDD" id="cd00170">
    <property type="entry name" value="SEC14"/>
    <property type="match status" value="1"/>
</dbReference>
<dbReference type="GeneID" id="17255095"/>
<dbReference type="InterPro" id="IPR036865">
    <property type="entry name" value="CRAL-TRIO_dom_sf"/>
</dbReference>
<organism evidence="3 4">
    <name type="scientific">Emiliania huxleyi (strain CCMP1516)</name>
    <dbReference type="NCBI Taxonomy" id="280463"/>
    <lineage>
        <taxon>Eukaryota</taxon>
        <taxon>Haptista</taxon>
        <taxon>Haptophyta</taxon>
        <taxon>Prymnesiophyceae</taxon>
        <taxon>Isochrysidales</taxon>
        <taxon>Noelaerhabdaceae</taxon>
        <taxon>Emiliania</taxon>
    </lineage>
</organism>
<dbReference type="Pfam" id="PF00650">
    <property type="entry name" value="CRAL_TRIO"/>
    <property type="match status" value="1"/>
</dbReference>
<protein>
    <recommendedName>
        <fullName evidence="2">CRAL-TRIO domain-containing protein</fullName>
    </recommendedName>
</protein>
<keyword evidence="4" id="KW-1185">Reference proteome</keyword>
<dbReference type="HOGENOM" id="CLU_1017189_0_0_1"/>
<dbReference type="SMART" id="SM00516">
    <property type="entry name" value="SEC14"/>
    <property type="match status" value="1"/>
</dbReference>
<dbReference type="PaxDb" id="2903-EOD08942"/>
<dbReference type="PANTHER" id="PTHR10174">
    <property type="entry name" value="ALPHA-TOCOPHEROL TRANSFER PROTEIN-RELATED"/>
    <property type="match status" value="1"/>
</dbReference>
<dbReference type="RefSeq" id="XP_005761371.1">
    <property type="nucleotide sequence ID" value="XM_005761314.1"/>
</dbReference>
<evidence type="ECO:0000256" key="1">
    <source>
        <dbReference type="SAM" id="MobiDB-lite"/>
    </source>
</evidence>
<dbReference type="SUPFAM" id="SSF52087">
    <property type="entry name" value="CRAL/TRIO domain"/>
    <property type="match status" value="1"/>
</dbReference>
<dbReference type="EnsemblProtists" id="EOD36386">
    <property type="protein sequence ID" value="EOD36386"/>
    <property type="gene ID" value="EMIHUDRAFT_226414"/>
</dbReference>
<name>A0A0D3ICF7_EMIH1</name>
<feature type="region of interest" description="Disordered" evidence="1">
    <location>
        <begin position="1"/>
        <end position="31"/>
    </location>
</feature>
<feature type="domain" description="CRAL-TRIO" evidence="2">
    <location>
        <begin position="99"/>
        <end position="262"/>
    </location>
</feature>
<sequence>MTESSTALRTASEMRGLDTSKVVIDDDQAPPKIEAGSADEQAALAAMEDLLADGSPSKAASADLKLMCLRGRKYDAARAAALLPELLALIEELDLATPTPRLAADLASGKFVMTGATDGAGRKILWLRFRFHDPKVSSPKDFARAAATVMLHALRDADTARCGVAVLQDMTGLRMKNISPPTAKLMFGQVFPRLPVRLGKLCVYNPPWFVGRILLPIVRMLLSAKLRARLVVLNGADREPLYRQFEPASLTEELGGSYPFDLACWAASVEPALS</sequence>
<dbReference type="PROSITE" id="PS50191">
    <property type="entry name" value="CRAL_TRIO"/>
    <property type="match status" value="1"/>
</dbReference>
<evidence type="ECO:0000313" key="4">
    <source>
        <dbReference type="Proteomes" id="UP000013827"/>
    </source>
</evidence>
<dbReference type="EnsemblProtists" id="EOD08942">
    <property type="protein sequence ID" value="EOD08942"/>
    <property type="gene ID" value="EMIHUDRAFT_120795"/>
</dbReference>
<dbReference type="AlphaFoldDB" id="A0A0D3ICF7"/>
<evidence type="ECO:0000259" key="2">
    <source>
        <dbReference type="PROSITE" id="PS50191"/>
    </source>
</evidence>
<dbReference type="GeneID" id="17281656"/>
<evidence type="ECO:0000313" key="3">
    <source>
        <dbReference type="EnsemblProtists" id="EOD08942"/>
    </source>
</evidence>
<dbReference type="OMA" id="YVESYRY"/>
<proteinExistence type="predicted"/>
<dbReference type="Proteomes" id="UP000013827">
    <property type="component" value="Unassembled WGS sequence"/>
</dbReference>
<dbReference type="KEGG" id="ehx:EMIHUDRAFT_226414"/>
<accession>A0A0D3ICF7</accession>
<reference evidence="4" key="1">
    <citation type="journal article" date="2013" name="Nature">
        <title>Pan genome of the phytoplankton Emiliania underpins its global distribution.</title>
        <authorList>
            <person name="Read B.A."/>
            <person name="Kegel J."/>
            <person name="Klute M.J."/>
            <person name="Kuo A."/>
            <person name="Lefebvre S.C."/>
            <person name="Maumus F."/>
            <person name="Mayer C."/>
            <person name="Miller J."/>
            <person name="Monier A."/>
            <person name="Salamov A."/>
            <person name="Young J."/>
            <person name="Aguilar M."/>
            <person name="Claverie J.M."/>
            <person name="Frickenhaus S."/>
            <person name="Gonzalez K."/>
            <person name="Herman E.K."/>
            <person name="Lin Y.C."/>
            <person name="Napier J."/>
            <person name="Ogata H."/>
            <person name="Sarno A.F."/>
            <person name="Shmutz J."/>
            <person name="Schroeder D."/>
            <person name="de Vargas C."/>
            <person name="Verret F."/>
            <person name="von Dassow P."/>
            <person name="Valentin K."/>
            <person name="Van de Peer Y."/>
            <person name="Wheeler G."/>
            <person name="Dacks J.B."/>
            <person name="Delwiche C.F."/>
            <person name="Dyhrman S.T."/>
            <person name="Glockner G."/>
            <person name="John U."/>
            <person name="Richards T."/>
            <person name="Worden A.Z."/>
            <person name="Zhang X."/>
            <person name="Grigoriev I.V."/>
            <person name="Allen A.E."/>
            <person name="Bidle K."/>
            <person name="Borodovsky M."/>
            <person name="Bowler C."/>
            <person name="Brownlee C."/>
            <person name="Cock J.M."/>
            <person name="Elias M."/>
            <person name="Gladyshev V.N."/>
            <person name="Groth M."/>
            <person name="Guda C."/>
            <person name="Hadaegh A."/>
            <person name="Iglesias-Rodriguez M.D."/>
            <person name="Jenkins J."/>
            <person name="Jones B.M."/>
            <person name="Lawson T."/>
            <person name="Leese F."/>
            <person name="Lindquist E."/>
            <person name="Lobanov A."/>
            <person name="Lomsadze A."/>
            <person name="Malik S.B."/>
            <person name="Marsh M.E."/>
            <person name="Mackinder L."/>
            <person name="Mock T."/>
            <person name="Mueller-Roeber B."/>
            <person name="Pagarete A."/>
            <person name="Parker M."/>
            <person name="Probert I."/>
            <person name="Quesneville H."/>
            <person name="Raines C."/>
            <person name="Rensing S.A."/>
            <person name="Riano-Pachon D.M."/>
            <person name="Richier S."/>
            <person name="Rokitta S."/>
            <person name="Shiraiwa Y."/>
            <person name="Soanes D.M."/>
            <person name="van der Giezen M."/>
            <person name="Wahlund T.M."/>
            <person name="Williams B."/>
            <person name="Wilson W."/>
            <person name="Wolfe G."/>
            <person name="Wurch L.L."/>
        </authorList>
    </citation>
    <scope>NUCLEOTIDE SEQUENCE</scope>
</reference>